<evidence type="ECO:0000259" key="4">
    <source>
        <dbReference type="Pfam" id="PF13458"/>
    </source>
</evidence>
<accession>A0A0K1JKF9</accession>
<evidence type="ECO:0000313" key="5">
    <source>
        <dbReference type="EMBL" id="AKU17070.1"/>
    </source>
</evidence>
<dbReference type="PROSITE" id="PS51257">
    <property type="entry name" value="PROKAR_LIPOPROTEIN"/>
    <property type="match status" value="1"/>
</dbReference>
<dbReference type="Gene3D" id="3.40.50.2300">
    <property type="match status" value="2"/>
</dbReference>
<dbReference type="STRING" id="571913.VV02_16355"/>
<protein>
    <recommendedName>
        <fullName evidence="4">Leucine-binding protein domain-containing protein</fullName>
    </recommendedName>
</protein>
<comment type="similarity">
    <text evidence="1">Belongs to the leucine-binding protein family.</text>
</comment>
<name>A0A0K1JKF9_9MICO</name>
<dbReference type="AlphaFoldDB" id="A0A0K1JKF9"/>
<evidence type="ECO:0000256" key="2">
    <source>
        <dbReference type="ARBA" id="ARBA00022729"/>
    </source>
</evidence>
<dbReference type="KEGG" id="lmoi:VV02_16355"/>
<feature type="signal peptide" evidence="3">
    <location>
        <begin position="1"/>
        <end position="27"/>
    </location>
</feature>
<evidence type="ECO:0000256" key="1">
    <source>
        <dbReference type="ARBA" id="ARBA00010062"/>
    </source>
</evidence>
<dbReference type="SUPFAM" id="SSF53822">
    <property type="entry name" value="Periplasmic binding protein-like I"/>
    <property type="match status" value="1"/>
</dbReference>
<keyword evidence="2 3" id="KW-0732">Signal</keyword>
<gene>
    <name evidence="5" type="ORF">VV02_16355</name>
</gene>
<feature type="chain" id="PRO_5038358461" description="Leucine-binding protein domain-containing protein" evidence="3">
    <location>
        <begin position="28"/>
        <end position="428"/>
    </location>
</feature>
<sequence>MSRNLTSCAVAFAAVAALGLSACSTKAADDSTGGGSGSGGSGSAGVKTDIGVTASEITLAALTDTSGVFKVLGLGITQGNQMWADDVNKTGGICGRKIKITTHDTGYSAEKAVPLYSKLKADNLGMIQLIGSPTLAALKKPLTDDKIAAIPASWASTNLDVPNVVMIGPTYDIESINGLSRLQSQGKIKDGDTIGHIYVDSEYGKNGALGTKYYASKHKMKVVEATVTSTESDLTAAVTKLKAGGVKAFLLTTTPAQTASAVGVATAQGLNVPIHGSGPTFTPQLLDTPVAAALMSGRYTTDAPQLPVQSDNPKVKEISAAFKKAHPGQVETYGPILGYASGLVWGSILKQACSDGDLTRAGVLAAVRKTTVDTQGLTPPLDFTKPGQPSSRSMFLMVPAKVPGGLKLVQTEPYVSPDAQTYKTPFQK</sequence>
<organism evidence="5 6">
    <name type="scientific">Luteipulveratus mongoliensis</name>
    <dbReference type="NCBI Taxonomy" id="571913"/>
    <lineage>
        <taxon>Bacteria</taxon>
        <taxon>Bacillati</taxon>
        <taxon>Actinomycetota</taxon>
        <taxon>Actinomycetes</taxon>
        <taxon>Micrococcales</taxon>
        <taxon>Dermacoccaceae</taxon>
        <taxon>Luteipulveratus</taxon>
    </lineage>
</organism>
<dbReference type="InterPro" id="IPR028081">
    <property type="entry name" value="Leu-bd"/>
</dbReference>
<dbReference type="OrthoDB" id="7337537at2"/>
<dbReference type="Proteomes" id="UP000066480">
    <property type="component" value="Chromosome"/>
</dbReference>
<keyword evidence="6" id="KW-1185">Reference proteome</keyword>
<dbReference type="Pfam" id="PF13458">
    <property type="entry name" value="Peripla_BP_6"/>
    <property type="match status" value="1"/>
</dbReference>
<dbReference type="PANTHER" id="PTHR47235">
    <property type="entry name" value="BLR6548 PROTEIN"/>
    <property type="match status" value="1"/>
</dbReference>
<dbReference type="RefSeq" id="WP_052593140.1">
    <property type="nucleotide sequence ID" value="NZ_CP011112.1"/>
</dbReference>
<dbReference type="PANTHER" id="PTHR47235:SF1">
    <property type="entry name" value="BLR6548 PROTEIN"/>
    <property type="match status" value="1"/>
</dbReference>
<feature type="domain" description="Leucine-binding protein" evidence="4">
    <location>
        <begin position="56"/>
        <end position="397"/>
    </location>
</feature>
<dbReference type="InterPro" id="IPR028082">
    <property type="entry name" value="Peripla_BP_I"/>
</dbReference>
<dbReference type="EMBL" id="CP011112">
    <property type="protein sequence ID" value="AKU17070.1"/>
    <property type="molecule type" value="Genomic_DNA"/>
</dbReference>
<evidence type="ECO:0000256" key="3">
    <source>
        <dbReference type="SAM" id="SignalP"/>
    </source>
</evidence>
<reference evidence="5 6" key="1">
    <citation type="submission" date="2015-03" db="EMBL/GenBank/DDBJ databases">
        <title>Luteipulveratus halotolerans sp. nov., a novel actinobacterium (Dermacoccaceae) from Sarawak, Malaysia.</title>
        <authorList>
            <person name="Juboi H."/>
            <person name="Basik A."/>
            <person name="Shamsul S.S."/>
            <person name="Arnold P."/>
            <person name="Schmitt E.K."/>
            <person name="Sanglier J.-J."/>
            <person name="Yeo T."/>
        </authorList>
    </citation>
    <scope>NUCLEOTIDE SEQUENCE [LARGE SCALE GENOMIC DNA]</scope>
    <source>
        <strain evidence="5 6">MN07-A0370</strain>
    </source>
</reference>
<evidence type="ECO:0000313" key="6">
    <source>
        <dbReference type="Proteomes" id="UP000066480"/>
    </source>
</evidence>
<proteinExistence type="inferred from homology"/>